<dbReference type="PANTHER" id="PTHR37301">
    <property type="entry name" value="DNA-BINDING PROTEIN-RELATED"/>
    <property type="match status" value="1"/>
</dbReference>
<feature type="domain" description="HTH cro/C1-type" evidence="1">
    <location>
        <begin position="8"/>
        <end position="61"/>
    </location>
</feature>
<name>A0A644XCM8_9ZZZZ</name>
<dbReference type="PANTHER" id="PTHR37301:SF1">
    <property type="entry name" value="DNA-BINDING PROTEIN"/>
    <property type="match status" value="1"/>
</dbReference>
<sequence>MAVSYNRLWKLLIDKKMSVADLRKAAEIAPNTMTRLKKDQDVTLPVLEKICDVLNVDFGDIVEYKNANEMEVLRSAEK</sequence>
<comment type="caution">
    <text evidence="2">The sequence shown here is derived from an EMBL/GenBank/DDBJ whole genome shotgun (WGS) entry which is preliminary data.</text>
</comment>
<dbReference type="EMBL" id="VSSQ01002151">
    <property type="protein sequence ID" value="MPM13647.1"/>
    <property type="molecule type" value="Genomic_DNA"/>
</dbReference>
<organism evidence="2">
    <name type="scientific">bioreactor metagenome</name>
    <dbReference type="NCBI Taxonomy" id="1076179"/>
    <lineage>
        <taxon>unclassified sequences</taxon>
        <taxon>metagenomes</taxon>
        <taxon>ecological metagenomes</taxon>
    </lineage>
</organism>
<dbReference type="AlphaFoldDB" id="A0A644XCM8"/>
<evidence type="ECO:0000259" key="1">
    <source>
        <dbReference type="PROSITE" id="PS50943"/>
    </source>
</evidence>
<dbReference type="InterPro" id="IPR001387">
    <property type="entry name" value="Cro/C1-type_HTH"/>
</dbReference>
<reference evidence="2" key="1">
    <citation type="submission" date="2019-08" db="EMBL/GenBank/DDBJ databases">
        <authorList>
            <person name="Kucharzyk K."/>
            <person name="Murdoch R.W."/>
            <person name="Higgins S."/>
            <person name="Loffler F."/>
        </authorList>
    </citation>
    <scope>NUCLEOTIDE SEQUENCE</scope>
</reference>
<gene>
    <name evidence="2" type="ORF">SDC9_60006</name>
</gene>
<dbReference type="CDD" id="cd00093">
    <property type="entry name" value="HTH_XRE"/>
    <property type="match status" value="1"/>
</dbReference>
<accession>A0A644XCM8</accession>
<dbReference type="PROSITE" id="PS50943">
    <property type="entry name" value="HTH_CROC1"/>
    <property type="match status" value="1"/>
</dbReference>
<evidence type="ECO:0000313" key="2">
    <source>
        <dbReference type="EMBL" id="MPM13647.1"/>
    </source>
</evidence>
<dbReference type="GO" id="GO:0003677">
    <property type="term" value="F:DNA binding"/>
    <property type="evidence" value="ECO:0007669"/>
    <property type="project" value="InterPro"/>
</dbReference>
<protein>
    <recommendedName>
        <fullName evidence="1">HTH cro/C1-type domain-containing protein</fullName>
    </recommendedName>
</protein>
<dbReference type="Pfam" id="PF13443">
    <property type="entry name" value="HTH_26"/>
    <property type="match status" value="1"/>
</dbReference>
<dbReference type="Gene3D" id="1.10.260.40">
    <property type="entry name" value="lambda repressor-like DNA-binding domains"/>
    <property type="match status" value="1"/>
</dbReference>
<dbReference type="InterPro" id="IPR010982">
    <property type="entry name" value="Lambda_DNA-bd_dom_sf"/>
</dbReference>
<proteinExistence type="predicted"/>
<dbReference type="SUPFAM" id="SSF47413">
    <property type="entry name" value="lambda repressor-like DNA-binding domains"/>
    <property type="match status" value="1"/>
</dbReference>